<comment type="function">
    <text evidence="1">Alpha-L-fucosidase is responsible for hydrolyzing the alpha-1,6-linked fucose joined to the reducing-end N-acetylglucosamine of the carbohydrate moieties of glycoproteins.</text>
</comment>
<evidence type="ECO:0000256" key="2">
    <source>
        <dbReference type="ARBA" id="ARBA00007951"/>
    </source>
</evidence>
<reference evidence="10 11" key="1">
    <citation type="submission" date="2016-10" db="EMBL/GenBank/DDBJ databases">
        <authorList>
            <person name="Varghese N."/>
            <person name="Submissions S."/>
        </authorList>
    </citation>
    <scope>NUCLEOTIDE SEQUENCE [LARGE SCALE GENOMIC DNA]</scope>
    <source>
        <strain evidence="10 11">DSM 25353</strain>
    </source>
</reference>
<dbReference type="RefSeq" id="WP_092724616.1">
    <property type="nucleotide sequence ID" value="NZ_FNNO01000012.1"/>
</dbReference>
<dbReference type="EMBL" id="FNNO01000012">
    <property type="protein sequence ID" value="SDX26009.1"/>
    <property type="molecule type" value="Genomic_DNA"/>
</dbReference>
<evidence type="ECO:0000256" key="1">
    <source>
        <dbReference type="ARBA" id="ARBA00004071"/>
    </source>
</evidence>
<name>A0A8X8LEH3_9BACT</name>
<dbReference type="InterPro" id="IPR013780">
    <property type="entry name" value="Glyco_hydro_b"/>
</dbReference>
<dbReference type="Proteomes" id="UP000198711">
    <property type="component" value="Unassembled WGS sequence"/>
</dbReference>
<dbReference type="PANTHER" id="PTHR10030:SF37">
    <property type="entry name" value="ALPHA-L-FUCOSIDASE-RELATED"/>
    <property type="match status" value="1"/>
</dbReference>
<feature type="signal peptide" evidence="8">
    <location>
        <begin position="1"/>
        <end position="20"/>
    </location>
</feature>
<evidence type="ECO:0000256" key="3">
    <source>
        <dbReference type="ARBA" id="ARBA00012662"/>
    </source>
</evidence>
<dbReference type="PANTHER" id="PTHR10030">
    <property type="entry name" value="ALPHA-L-FUCOSIDASE"/>
    <property type="match status" value="1"/>
</dbReference>
<dbReference type="EC" id="3.2.1.51" evidence="3"/>
<feature type="chain" id="PRO_5036504160" description="alpha-L-fucosidase" evidence="8">
    <location>
        <begin position="21"/>
        <end position="443"/>
    </location>
</feature>
<keyword evidence="4 8" id="KW-0732">Signal</keyword>
<dbReference type="InterPro" id="IPR000933">
    <property type="entry name" value="Glyco_hydro_29"/>
</dbReference>
<dbReference type="Pfam" id="PF01120">
    <property type="entry name" value="Alpha_L_fucos"/>
    <property type="match status" value="1"/>
</dbReference>
<proteinExistence type="inferred from homology"/>
<dbReference type="AlphaFoldDB" id="A0A8X8LEH3"/>
<protein>
    <recommendedName>
        <fullName evidence="3">alpha-L-fucosidase</fullName>
        <ecNumber evidence="3">3.2.1.51</ecNumber>
    </recommendedName>
</protein>
<dbReference type="GO" id="GO:0016139">
    <property type="term" value="P:glycoside catabolic process"/>
    <property type="evidence" value="ECO:0007669"/>
    <property type="project" value="TreeGrafter"/>
</dbReference>
<dbReference type="InterPro" id="IPR017853">
    <property type="entry name" value="GH"/>
</dbReference>
<evidence type="ECO:0000313" key="10">
    <source>
        <dbReference type="EMBL" id="SDX26009.1"/>
    </source>
</evidence>
<dbReference type="InterPro" id="IPR016286">
    <property type="entry name" value="FUC_metazoa-typ"/>
</dbReference>
<dbReference type="GO" id="GO:0004560">
    <property type="term" value="F:alpha-L-fucosidase activity"/>
    <property type="evidence" value="ECO:0007669"/>
    <property type="project" value="InterPro"/>
</dbReference>
<dbReference type="GO" id="GO:0005764">
    <property type="term" value="C:lysosome"/>
    <property type="evidence" value="ECO:0007669"/>
    <property type="project" value="TreeGrafter"/>
</dbReference>
<dbReference type="GO" id="GO:0006004">
    <property type="term" value="P:fucose metabolic process"/>
    <property type="evidence" value="ECO:0007669"/>
    <property type="project" value="InterPro"/>
</dbReference>
<evidence type="ECO:0000256" key="4">
    <source>
        <dbReference type="ARBA" id="ARBA00022729"/>
    </source>
</evidence>
<dbReference type="PRINTS" id="PR00741">
    <property type="entry name" value="GLHYDRLASE29"/>
</dbReference>
<dbReference type="Gene3D" id="3.20.20.80">
    <property type="entry name" value="Glycosidases"/>
    <property type="match status" value="1"/>
</dbReference>
<keyword evidence="6" id="KW-0326">Glycosidase</keyword>
<evidence type="ECO:0000256" key="8">
    <source>
        <dbReference type="SAM" id="SignalP"/>
    </source>
</evidence>
<evidence type="ECO:0000256" key="6">
    <source>
        <dbReference type="ARBA" id="ARBA00023295"/>
    </source>
</evidence>
<gene>
    <name evidence="10" type="ORF">SAMN05444410_11212</name>
</gene>
<comment type="similarity">
    <text evidence="2">Belongs to the glycosyl hydrolase 29 family.</text>
</comment>
<feature type="domain" description="Glycoside hydrolase family 29 N-terminal" evidence="9">
    <location>
        <begin position="17"/>
        <end position="354"/>
    </location>
</feature>
<dbReference type="SUPFAM" id="SSF51445">
    <property type="entry name" value="(Trans)glycosidases"/>
    <property type="match status" value="1"/>
</dbReference>
<evidence type="ECO:0000256" key="5">
    <source>
        <dbReference type="ARBA" id="ARBA00022801"/>
    </source>
</evidence>
<keyword evidence="11" id="KW-1185">Reference proteome</keyword>
<dbReference type="PIRSF" id="PIRSF001092">
    <property type="entry name" value="Alpha-L-fucosidase"/>
    <property type="match status" value="1"/>
</dbReference>
<evidence type="ECO:0000259" key="9">
    <source>
        <dbReference type="Pfam" id="PF01120"/>
    </source>
</evidence>
<sequence>MYRSSFLLAALICVCFSLQAQSYQPAPANLNARQQFQDNKYGMFIHWGLSSMLGYGEWVMNNRNIKVEDYKRLLRAFNPVDFDAAQWVRTAKSAGMKYIVFITRHHDGFSNWDTKYSDWKITNTPYGKDVLKQLAAECKKQGIKLGLYYSLLDWYRNDYPYETGRTGKGTGRTAKSDYASYLQFMKNQLTELLTNYGEIMSIWFDGHWDQTAPEGSNDRSSRIDWKYNEIYGLIHKLQPQCMIGNNHHLSPLDGEDFQMFERDLPGENKSGLSFQKASAQLPLETCETLNGAWGYNITDRNYKTAGQVIQLLVGAAGRNANLLLNIGPMPNGLIQSEFTDTLALAGQWLKQYGESVYGTRNGPVAPQAWGVSTQKGKFVYLHLFKKPENNKITIDGWQQRIKNASLFTGKGVVKVEQQSGQLIIPTDAIDVTGPDTIISLELE</sequence>
<accession>A0A8X8LEH3</accession>
<dbReference type="InterPro" id="IPR057739">
    <property type="entry name" value="Glyco_hydro_29_N"/>
</dbReference>
<comment type="caution">
    <text evidence="10">The sequence shown here is derived from an EMBL/GenBank/DDBJ whole genome shotgun (WGS) entry which is preliminary data.</text>
</comment>
<evidence type="ECO:0000313" key="11">
    <source>
        <dbReference type="Proteomes" id="UP000198711"/>
    </source>
</evidence>
<organism evidence="10 11">
    <name type="scientific">Hydrobacter penzbergensis</name>
    <dbReference type="NCBI Taxonomy" id="1235997"/>
    <lineage>
        <taxon>Bacteria</taxon>
        <taxon>Pseudomonadati</taxon>
        <taxon>Bacteroidota</taxon>
        <taxon>Chitinophagia</taxon>
        <taxon>Chitinophagales</taxon>
        <taxon>Chitinophagaceae</taxon>
        <taxon>Hydrobacter</taxon>
    </lineage>
</organism>
<dbReference type="Gene3D" id="2.60.40.1180">
    <property type="entry name" value="Golgi alpha-mannosidase II"/>
    <property type="match status" value="1"/>
</dbReference>
<evidence type="ECO:0000256" key="7">
    <source>
        <dbReference type="PIRSR" id="PIRSR001092-1"/>
    </source>
</evidence>
<keyword evidence="5" id="KW-0378">Hydrolase</keyword>
<dbReference type="SMART" id="SM00812">
    <property type="entry name" value="Alpha_L_fucos"/>
    <property type="match status" value="1"/>
</dbReference>
<feature type="site" description="May be important for catalysis" evidence="7">
    <location>
        <position position="286"/>
    </location>
</feature>